<reference evidence="1 2" key="1">
    <citation type="submission" date="2020-10" db="EMBL/GenBank/DDBJ databases">
        <title>Connecting structure to function with the recovery of over 1000 high-quality activated sludge metagenome-assembled genomes encoding full-length rRNA genes using long-read sequencing.</title>
        <authorList>
            <person name="Singleton C.M."/>
            <person name="Petriglieri F."/>
            <person name="Kristensen J.M."/>
            <person name="Kirkegaard R.H."/>
            <person name="Michaelsen T.Y."/>
            <person name="Andersen M.H."/>
            <person name="Karst S.M."/>
            <person name="Dueholm M.S."/>
            <person name="Nielsen P.H."/>
            <person name="Albertsen M."/>
        </authorList>
    </citation>
    <scope>NUCLEOTIDE SEQUENCE [LARGE SCALE GENOMIC DNA]</scope>
    <source>
        <strain evidence="1">Ribe_18-Q3-R11-54_MAXAC.273</strain>
    </source>
</reference>
<dbReference type="Gene3D" id="3.10.450.50">
    <property type="match status" value="1"/>
</dbReference>
<evidence type="ECO:0000313" key="2">
    <source>
        <dbReference type="Proteomes" id="UP000808337"/>
    </source>
</evidence>
<organism evidence="1 2">
    <name type="scientific">Candidatus Opimibacter skivensis</name>
    <dbReference type="NCBI Taxonomy" id="2982028"/>
    <lineage>
        <taxon>Bacteria</taxon>
        <taxon>Pseudomonadati</taxon>
        <taxon>Bacteroidota</taxon>
        <taxon>Saprospiria</taxon>
        <taxon>Saprospirales</taxon>
        <taxon>Saprospiraceae</taxon>
        <taxon>Candidatus Opimibacter</taxon>
    </lineage>
</organism>
<sequence>MDTKEIAQNILNTLEKGWNNGNGAEFATPFADTSEFVDIRGTLYPSATRQLIAEAHHGLLMSIYKDSKIVYKLVQAMLIDQNTILANASTELNAPTGPLAGKNASTITLVITKSDDTWKIRAFHNTLVIKQ</sequence>
<dbReference type="Proteomes" id="UP000808337">
    <property type="component" value="Unassembled WGS sequence"/>
</dbReference>
<comment type="caution">
    <text evidence="1">The sequence shown here is derived from an EMBL/GenBank/DDBJ whole genome shotgun (WGS) entry which is preliminary data.</text>
</comment>
<dbReference type="NCBIfam" id="TIGR02246">
    <property type="entry name" value="SgcJ/EcaC family oxidoreductase"/>
    <property type="match status" value="1"/>
</dbReference>
<name>A0A9D7SXW6_9BACT</name>
<gene>
    <name evidence="1" type="ORF">IPP15_23530</name>
</gene>
<proteinExistence type="predicted"/>
<dbReference type="SUPFAM" id="SSF54427">
    <property type="entry name" value="NTF2-like"/>
    <property type="match status" value="1"/>
</dbReference>
<accession>A0A9D7SXW6</accession>
<evidence type="ECO:0000313" key="1">
    <source>
        <dbReference type="EMBL" id="MBK9985275.1"/>
    </source>
</evidence>
<dbReference type="InterPro" id="IPR032710">
    <property type="entry name" value="NTF2-like_dom_sf"/>
</dbReference>
<dbReference type="AlphaFoldDB" id="A0A9D7SXW6"/>
<protein>
    <submittedName>
        <fullName evidence="1">SgcJ/EcaC family oxidoreductase</fullName>
    </submittedName>
</protein>
<dbReference type="EMBL" id="JADKGY010000035">
    <property type="protein sequence ID" value="MBK9985275.1"/>
    <property type="molecule type" value="Genomic_DNA"/>
</dbReference>
<dbReference type="InterPro" id="IPR011944">
    <property type="entry name" value="Steroid_delta5-4_isomerase"/>
</dbReference>